<accession>A0A9W9KLR7</accession>
<dbReference type="OrthoDB" id="10042665at2759"/>
<reference evidence="1" key="2">
    <citation type="journal article" date="2023" name="IMA Fungus">
        <title>Comparative genomic study of the Penicillium genus elucidates a diverse pangenome and 15 lateral gene transfer events.</title>
        <authorList>
            <person name="Petersen C."/>
            <person name="Sorensen T."/>
            <person name="Nielsen M.R."/>
            <person name="Sondergaard T.E."/>
            <person name="Sorensen J.L."/>
            <person name="Fitzpatrick D.A."/>
            <person name="Frisvad J.C."/>
            <person name="Nielsen K.L."/>
        </authorList>
    </citation>
    <scope>NUCLEOTIDE SEQUENCE</scope>
    <source>
        <strain evidence="1">IBT 30761</strain>
    </source>
</reference>
<evidence type="ECO:0000313" key="1">
    <source>
        <dbReference type="EMBL" id="KAJ5110042.1"/>
    </source>
</evidence>
<organism evidence="1 2">
    <name type="scientific">Penicillium argentinense</name>
    <dbReference type="NCBI Taxonomy" id="1131581"/>
    <lineage>
        <taxon>Eukaryota</taxon>
        <taxon>Fungi</taxon>
        <taxon>Dikarya</taxon>
        <taxon>Ascomycota</taxon>
        <taxon>Pezizomycotina</taxon>
        <taxon>Eurotiomycetes</taxon>
        <taxon>Eurotiomycetidae</taxon>
        <taxon>Eurotiales</taxon>
        <taxon>Aspergillaceae</taxon>
        <taxon>Penicillium</taxon>
    </lineage>
</organism>
<keyword evidence="2" id="KW-1185">Reference proteome</keyword>
<dbReference type="AlphaFoldDB" id="A0A9W9KLR7"/>
<dbReference type="PANTHER" id="PTHR46411">
    <property type="entry name" value="FAMILY ATPASE, PUTATIVE-RELATED"/>
    <property type="match status" value="1"/>
</dbReference>
<gene>
    <name evidence="1" type="ORF">N7532_002687</name>
</gene>
<evidence type="ECO:0000313" key="2">
    <source>
        <dbReference type="Proteomes" id="UP001149074"/>
    </source>
</evidence>
<dbReference type="GO" id="GO:0016787">
    <property type="term" value="F:hydrolase activity"/>
    <property type="evidence" value="ECO:0007669"/>
    <property type="project" value="UniProtKB-KW"/>
</dbReference>
<dbReference type="RefSeq" id="XP_056478153.1">
    <property type="nucleotide sequence ID" value="XM_056615181.1"/>
</dbReference>
<protein>
    <submittedName>
        <fullName evidence="1">P-loop containing nucleoside triphosphate hydrolase protein</fullName>
    </submittedName>
</protein>
<reference evidence="1" key="1">
    <citation type="submission" date="2022-11" db="EMBL/GenBank/DDBJ databases">
        <authorList>
            <person name="Petersen C."/>
        </authorList>
    </citation>
    <scope>NUCLEOTIDE SEQUENCE</scope>
    <source>
        <strain evidence="1">IBT 30761</strain>
    </source>
</reference>
<proteinExistence type="predicted"/>
<comment type="caution">
    <text evidence="1">The sequence shown here is derived from an EMBL/GenBank/DDBJ whole genome shotgun (WGS) entry which is preliminary data.</text>
</comment>
<dbReference type="GeneID" id="81354160"/>
<dbReference type="EMBL" id="JAPQKI010000003">
    <property type="protein sequence ID" value="KAJ5110042.1"/>
    <property type="molecule type" value="Genomic_DNA"/>
</dbReference>
<name>A0A9W9KLR7_9EURO</name>
<keyword evidence="1" id="KW-0378">Hydrolase</keyword>
<dbReference type="PANTHER" id="PTHR46411:SF3">
    <property type="entry name" value="AAA+ ATPASE DOMAIN-CONTAINING PROTEIN"/>
    <property type="match status" value="1"/>
</dbReference>
<sequence>MGIKDWMVIDANTYTIFNPGEKISVSEKMEELPDSQRVILTPILREYAMENKKWLEFFVDSVTGITWNTKAFESLSKNKDTFDGVVRGKEHWVIMLLGDPPWAGKSLAAEGPRKLASKVESTLKDVLSIVPRWGAVLLLDEAGVFIEARNSTDLAKNELFLEDAGLQRFSDEGLDELVKLELNGRKIKNVLRTAHLMASEADTGVTYEDVRTIVDLNGVSLRPN</sequence>
<dbReference type="Proteomes" id="UP001149074">
    <property type="component" value="Unassembled WGS sequence"/>
</dbReference>